<comment type="caution">
    <text evidence="7">The sequence shown here is derived from an EMBL/GenBank/DDBJ whole genome shotgun (WGS) entry which is preliminary data.</text>
</comment>
<dbReference type="InterPro" id="IPR006665">
    <property type="entry name" value="OmpA-like"/>
</dbReference>
<dbReference type="SUPFAM" id="SSF103088">
    <property type="entry name" value="OmpA-like"/>
    <property type="match status" value="1"/>
</dbReference>
<sequence>MVGQPVPPELQQDMRVASGNNPATPVDAPMQLDSTGLRTQRSVYFEYNNADVKADFDPALKSHARYLATNPKSRVRIEGNADERGSASFNNILALKRATNVRQAIISHGANEKQVVVKSLGEAKPKLKGHDEESWAENRRADVVYEREE</sequence>
<proteinExistence type="predicted"/>
<organism evidence="7 8">
    <name type="scientific">Candidatus Dechloromonas phosphorivorans</name>
    <dbReference type="NCBI Taxonomy" id="2899244"/>
    <lineage>
        <taxon>Bacteria</taxon>
        <taxon>Pseudomonadati</taxon>
        <taxon>Pseudomonadota</taxon>
        <taxon>Betaproteobacteria</taxon>
        <taxon>Rhodocyclales</taxon>
        <taxon>Azonexaceae</taxon>
        <taxon>Dechloromonas</taxon>
    </lineage>
</organism>
<evidence type="ECO:0000259" key="6">
    <source>
        <dbReference type="PROSITE" id="PS51123"/>
    </source>
</evidence>
<evidence type="ECO:0000256" key="1">
    <source>
        <dbReference type="ARBA" id="ARBA00004442"/>
    </source>
</evidence>
<evidence type="ECO:0000313" key="8">
    <source>
        <dbReference type="Proteomes" id="UP000739411"/>
    </source>
</evidence>
<dbReference type="GO" id="GO:0009279">
    <property type="term" value="C:cell outer membrane"/>
    <property type="evidence" value="ECO:0007669"/>
    <property type="project" value="UniProtKB-SubCell"/>
</dbReference>
<dbReference type="EMBL" id="JADJMS010000013">
    <property type="protein sequence ID" value="MBK7414852.1"/>
    <property type="molecule type" value="Genomic_DNA"/>
</dbReference>
<dbReference type="PRINTS" id="PR01021">
    <property type="entry name" value="OMPADOMAIN"/>
</dbReference>
<reference evidence="7 8" key="1">
    <citation type="submission" date="2020-10" db="EMBL/GenBank/DDBJ databases">
        <title>Connecting structure to function with the recovery of over 1000 high-quality activated sludge metagenome-assembled genomes encoding full-length rRNA genes using long-read sequencing.</title>
        <authorList>
            <person name="Singleton C.M."/>
            <person name="Petriglieri F."/>
            <person name="Kristensen J.M."/>
            <person name="Kirkegaard R.H."/>
            <person name="Michaelsen T.Y."/>
            <person name="Andersen M.H."/>
            <person name="Karst S.M."/>
            <person name="Dueholm M.S."/>
            <person name="Nielsen P.H."/>
            <person name="Albertsen M."/>
        </authorList>
    </citation>
    <scope>NUCLEOTIDE SEQUENCE [LARGE SCALE GENOMIC DNA]</scope>
    <source>
        <strain evidence="7">EsbW_18-Q3-R4-48_BATAC.463</strain>
    </source>
</reference>
<name>A0A935K365_9RHOO</name>
<dbReference type="InterPro" id="IPR006664">
    <property type="entry name" value="OMP_bac"/>
</dbReference>
<feature type="region of interest" description="Disordered" evidence="5">
    <location>
        <begin position="1"/>
        <end position="31"/>
    </location>
</feature>
<dbReference type="Gene3D" id="3.30.1330.60">
    <property type="entry name" value="OmpA-like domain"/>
    <property type="match status" value="1"/>
</dbReference>
<gene>
    <name evidence="7" type="ORF">IPJ38_06760</name>
</gene>
<evidence type="ECO:0000256" key="3">
    <source>
        <dbReference type="ARBA" id="ARBA00023237"/>
    </source>
</evidence>
<dbReference type="AlphaFoldDB" id="A0A935K365"/>
<evidence type="ECO:0000256" key="2">
    <source>
        <dbReference type="ARBA" id="ARBA00023136"/>
    </source>
</evidence>
<feature type="domain" description="OmpA-like" evidence="6">
    <location>
        <begin position="32"/>
        <end position="149"/>
    </location>
</feature>
<dbReference type="CDD" id="cd07185">
    <property type="entry name" value="OmpA_C-like"/>
    <property type="match status" value="1"/>
</dbReference>
<evidence type="ECO:0000256" key="4">
    <source>
        <dbReference type="PROSITE-ProRule" id="PRU00473"/>
    </source>
</evidence>
<dbReference type="PANTHER" id="PTHR30329">
    <property type="entry name" value="STATOR ELEMENT OF FLAGELLAR MOTOR COMPLEX"/>
    <property type="match status" value="1"/>
</dbReference>
<dbReference type="Pfam" id="PF00691">
    <property type="entry name" value="OmpA"/>
    <property type="match status" value="1"/>
</dbReference>
<dbReference type="Proteomes" id="UP000739411">
    <property type="component" value="Unassembled WGS sequence"/>
</dbReference>
<evidence type="ECO:0000313" key="7">
    <source>
        <dbReference type="EMBL" id="MBK7414852.1"/>
    </source>
</evidence>
<dbReference type="PANTHER" id="PTHR30329:SF21">
    <property type="entry name" value="LIPOPROTEIN YIAD-RELATED"/>
    <property type="match status" value="1"/>
</dbReference>
<dbReference type="PROSITE" id="PS51123">
    <property type="entry name" value="OMPA_2"/>
    <property type="match status" value="1"/>
</dbReference>
<dbReference type="InterPro" id="IPR050330">
    <property type="entry name" value="Bact_OuterMem_StrucFunc"/>
</dbReference>
<comment type="subcellular location">
    <subcellularLocation>
        <location evidence="1">Cell outer membrane</location>
    </subcellularLocation>
</comment>
<protein>
    <submittedName>
        <fullName evidence="7">OmpA family protein</fullName>
    </submittedName>
</protein>
<evidence type="ECO:0000256" key="5">
    <source>
        <dbReference type="SAM" id="MobiDB-lite"/>
    </source>
</evidence>
<feature type="region of interest" description="Disordered" evidence="5">
    <location>
        <begin position="121"/>
        <end position="141"/>
    </location>
</feature>
<accession>A0A935K365</accession>
<keyword evidence="3" id="KW-0998">Cell outer membrane</keyword>
<keyword evidence="2 4" id="KW-0472">Membrane</keyword>
<dbReference type="InterPro" id="IPR036737">
    <property type="entry name" value="OmpA-like_sf"/>
</dbReference>